<dbReference type="SMART" id="SM00347">
    <property type="entry name" value="HTH_MARR"/>
    <property type="match status" value="1"/>
</dbReference>
<proteinExistence type="predicted"/>
<evidence type="ECO:0000256" key="2">
    <source>
        <dbReference type="ARBA" id="ARBA00023125"/>
    </source>
</evidence>
<evidence type="ECO:0000256" key="3">
    <source>
        <dbReference type="ARBA" id="ARBA00023163"/>
    </source>
</evidence>
<dbReference type="PANTHER" id="PTHR42756">
    <property type="entry name" value="TRANSCRIPTIONAL REGULATOR, MARR"/>
    <property type="match status" value="1"/>
</dbReference>
<dbReference type="SUPFAM" id="SSF46785">
    <property type="entry name" value="Winged helix' DNA-binding domain"/>
    <property type="match status" value="1"/>
</dbReference>
<protein>
    <submittedName>
        <fullName evidence="5">MarR family transcriptional regulator</fullName>
    </submittedName>
</protein>
<evidence type="ECO:0000313" key="6">
    <source>
        <dbReference type="Proteomes" id="UP000028782"/>
    </source>
</evidence>
<dbReference type="EMBL" id="CP006704">
    <property type="protein sequence ID" value="AIJ48715.1"/>
    <property type="molecule type" value="Genomic_DNA"/>
</dbReference>
<dbReference type="GO" id="GO:0003700">
    <property type="term" value="F:DNA-binding transcription factor activity"/>
    <property type="evidence" value="ECO:0007669"/>
    <property type="project" value="InterPro"/>
</dbReference>
<gene>
    <name evidence="5" type="ORF">O987_23155</name>
</gene>
<dbReference type="GO" id="GO:0003677">
    <property type="term" value="F:DNA binding"/>
    <property type="evidence" value="ECO:0007669"/>
    <property type="project" value="UniProtKB-KW"/>
</dbReference>
<dbReference type="InterPro" id="IPR036390">
    <property type="entry name" value="WH_DNA-bd_sf"/>
</dbReference>
<keyword evidence="2" id="KW-0238">DNA-binding</keyword>
<dbReference type="PROSITE" id="PS50995">
    <property type="entry name" value="HTH_MARR_2"/>
    <property type="match status" value="1"/>
</dbReference>
<reference evidence="5 6" key="1">
    <citation type="journal article" date="2014" name="Genome Announc.">
        <title>Complete Genome Sequence of Polychlorinated Biphenyl Degrader Comamonas testosteroni TK102 (NBRC 109938).</title>
        <authorList>
            <person name="Fukuda K."/>
            <person name="Hosoyama A."/>
            <person name="Tsuchikane K."/>
            <person name="Ohji S."/>
            <person name="Yamazoe A."/>
            <person name="Fujita N."/>
            <person name="Shintani M."/>
            <person name="Kimbara K."/>
        </authorList>
    </citation>
    <scope>NUCLEOTIDE SEQUENCE [LARGE SCALE GENOMIC DNA]</scope>
    <source>
        <strain evidence="5">TK102</strain>
    </source>
</reference>
<dbReference type="HOGENOM" id="CLU_083287_4_0_4"/>
<evidence type="ECO:0000313" key="5">
    <source>
        <dbReference type="EMBL" id="AIJ48715.1"/>
    </source>
</evidence>
<dbReference type="InterPro" id="IPR036388">
    <property type="entry name" value="WH-like_DNA-bd_sf"/>
</dbReference>
<dbReference type="Proteomes" id="UP000028782">
    <property type="component" value="Chromosome"/>
</dbReference>
<dbReference type="AlphaFoldDB" id="A0A076PY09"/>
<accession>A0A076PY09</accession>
<dbReference type="KEGG" id="ctes:O987_23155"/>
<dbReference type="InterPro" id="IPR000835">
    <property type="entry name" value="HTH_MarR-typ"/>
</dbReference>
<evidence type="ECO:0000259" key="4">
    <source>
        <dbReference type="PROSITE" id="PS50995"/>
    </source>
</evidence>
<dbReference type="Gene3D" id="1.10.10.10">
    <property type="entry name" value="Winged helix-like DNA-binding domain superfamily/Winged helix DNA-binding domain"/>
    <property type="match status" value="1"/>
</dbReference>
<evidence type="ECO:0000256" key="1">
    <source>
        <dbReference type="ARBA" id="ARBA00023015"/>
    </source>
</evidence>
<name>A0A076PY09_COMTE</name>
<feature type="domain" description="HTH marR-type" evidence="4">
    <location>
        <begin position="51"/>
        <end position="183"/>
    </location>
</feature>
<organism evidence="5 6">
    <name type="scientific">Comamonas testosteroni TK102</name>
    <dbReference type="NCBI Taxonomy" id="1392005"/>
    <lineage>
        <taxon>Bacteria</taxon>
        <taxon>Pseudomonadati</taxon>
        <taxon>Pseudomonadota</taxon>
        <taxon>Betaproteobacteria</taxon>
        <taxon>Burkholderiales</taxon>
        <taxon>Comamonadaceae</taxon>
        <taxon>Comamonas</taxon>
    </lineage>
</organism>
<dbReference type="Pfam" id="PF01047">
    <property type="entry name" value="MarR"/>
    <property type="match status" value="1"/>
</dbReference>
<sequence length="188" mass="21080">MLSVDAVSQRLVHAPGLPQITVIGVIFGKLTRTMIQQPPSALTPQDGYHFSDQIGHLLRRVYQRHAALFQQYIPDSQLTAAQFVVLCSVRDNKGSSLADIVKATVIDQATIRGVVDRLKQRELVHVEHDRTDRRKVVINLTEAGQDLVHDMEPFAKQITESTYGKLNPAERLALDFLLRKMLEGSDSE</sequence>
<dbReference type="PANTHER" id="PTHR42756:SF1">
    <property type="entry name" value="TRANSCRIPTIONAL REPRESSOR OF EMRAB OPERON"/>
    <property type="match status" value="1"/>
</dbReference>
<keyword evidence="1" id="KW-0805">Transcription regulation</keyword>
<keyword evidence="3" id="KW-0804">Transcription</keyword>